<evidence type="ECO:0000259" key="8">
    <source>
        <dbReference type="Pfam" id="PF00460"/>
    </source>
</evidence>
<keyword evidence="11" id="KW-0966">Cell projection</keyword>
<evidence type="ECO:0000313" key="12">
    <source>
        <dbReference type="Proteomes" id="UP001290455"/>
    </source>
</evidence>
<keyword evidence="11" id="KW-0969">Cilium</keyword>
<dbReference type="InterPro" id="IPR001444">
    <property type="entry name" value="Flag_bb_rod_N"/>
</dbReference>
<evidence type="ECO:0000256" key="1">
    <source>
        <dbReference type="ARBA" id="ARBA00004365"/>
    </source>
</evidence>
<dbReference type="EMBL" id="JAXOFX010000004">
    <property type="protein sequence ID" value="MDZ5471952.1"/>
    <property type="molecule type" value="Genomic_DNA"/>
</dbReference>
<accession>A0ABU5IXX3</accession>
<evidence type="ECO:0000256" key="6">
    <source>
        <dbReference type="ARBA" id="ARBA00023143"/>
    </source>
</evidence>
<sequence>MISTFHGLEVARKGMMTQQAALHTTGHNIANANTPGYSRQRVNFAQTNPFPSPGLNRPQIPGQIGTGVKASDIQRIRDSFVDMQFRSESSKLGYWQAKAEQLSQMEDIMNEPSDVGLAKSLDQFWNALQDLATQPQNDGARRVVRERGISLANTFNYMSNSLKAIQKDYRNEIDVTQQRVNSLLRQVNQINKQIGSIEPHGYLPNDLYDERDRIIDELSSIVNIKIDVRPSGGLASTNAEGLYDIYLADPKGDTLRDSANKPIKLVDSLSGKANGFHIQYENRAELDSPVSQIKFFELKENEEGFVGIKHSIEADTATNSIYNLIEFSAFSSNGKLKGNIEGYGYVDKSGLTPVTKGLYNQMLADLDQMAFTFASHFNQVHQSGWSLNEIRNGSKSGMDFFSFNGGVPTEANPKGAAAIIKISQSILDDPQNIAAAAEGNVLAGGMIRTSSVNTATVGNPSFTGIYDSTNLPDSFKSFSSDIAEMKINMKFTFDSTTNTGSWAHQLTAYDKDGKELGVADWKGFTEKEVSVAGVKINTSLVSKPNSGDEWTITFPAQGVKSSDEAFIGNGSNALKLSNVKDAIINYGGTLTNVHSFYQGMIGRLGDNAGEANKMTQTAGVLKDSVEQRRMSISSVSLDEEMTNMIKFQHAYNAAARNITMVDEMLDKIINGMGVVGR</sequence>
<dbReference type="PANTHER" id="PTHR30033:SF1">
    <property type="entry name" value="FLAGELLAR HOOK-ASSOCIATED PROTEIN 1"/>
    <property type="match status" value="1"/>
</dbReference>
<evidence type="ECO:0000259" key="9">
    <source>
        <dbReference type="Pfam" id="PF06429"/>
    </source>
</evidence>
<proteinExistence type="inferred from homology"/>
<dbReference type="Pfam" id="PF22638">
    <property type="entry name" value="FlgK_D1"/>
    <property type="match status" value="1"/>
</dbReference>
<comment type="subcellular location">
    <subcellularLocation>
        <location evidence="1">Bacterial flagellum</location>
    </subcellularLocation>
    <subcellularLocation>
        <location evidence="2">Secreted</location>
    </subcellularLocation>
</comment>
<name>A0ABU5IXX3_9BACI</name>
<comment type="similarity">
    <text evidence="3">Belongs to the flagella basal body rod proteins family.</text>
</comment>
<dbReference type="InterPro" id="IPR010930">
    <property type="entry name" value="Flg_bb/hook_C_dom"/>
</dbReference>
<evidence type="ECO:0000256" key="3">
    <source>
        <dbReference type="ARBA" id="ARBA00009677"/>
    </source>
</evidence>
<keyword evidence="5" id="KW-0964">Secreted</keyword>
<evidence type="ECO:0000259" key="10">
    <source>
        <dbReference type="Pfam" id="PF22638"/>
    </source>
</evidence>
<feature type="domain" description="Flagellar basal body rod protein N-terminal" evidence="8">
    <location>
        <begin position="8"/>
        <end position="37"/>
    </location>
</feature>
<dbReference type="NCBIfam" id="TIGR02492">
    <property type="entry name" value="flgK_ends"/>
    <property type="match status" value="1"/>
</dbReference>
<feature type="coiled-coil region" evidence="7">
    <location>
        <begin position="166"/>
        <end position="193"/>
    </location>
</feature>
<evidence type="ECO:0000256" key="7">
    <source>
        <dbReference type="SAM" id="Coils"/>
    </source>
</evidence>
<keyword evidence="11" id="KW-0282">Flagellum</keyword>
<reference evidence="11 12" key="1">
    <citation type="submission" date="2023-11" db="EMBL/GenBank/DDBJ databases">
        <title>Bacillus jintuensis, isolated from a mudflat on the Beibu Gulf coast.</title>
        <authorList>
            <person name="Li M."/>
        </authorList>
    </citation>
    <scope>NUCLEOTIDE SEQUENCE [LARGE SCALE GENOMIC DNA]</scope>
    <source>
        <strain evidence="11 12">31A1R</strain>
    </source>
</reference>
<keyword evidence="12" id="KW-1185">Reference proteome</keyword>
<dbReference type="Proteomes" id="UP001290455">
    <property type="component" value="Unassembled WGS sequence"/>
</dbReference>
<feature type="domain" description="Flagellar hook-associated protein FlgK helical" evidence="10">
    <location>
        <begin position="102"/>
        <end position="233"/>
    </location>
</feature>
<keyword evidence="6" id="KW-0975">Bacterial flagellum</keyword>
<evidence type="ECO:0000256" key="4">
    <source>
        <dbReference type="ARBA" id="ARBA00016244"/>
    </source>
</evidence>
<dbReference type="InterPro" id="IPR053927">
    <property type="entry name" value="FlgK_helical"/>
</dbReference>
<protein>
    <recommendedName>
        <fullName evidence="4">Flagellar hook-associated protein 1</fullName>
    </recommendedName>
</protein>
<dbReference type="Pfam" id="PF06429">
    <property type="entry name" value="Flg_bbr_C"/>
    <property type="match status" value="1"/>
</dbReference>
<dbReference type="SUPFAM" id="SSF64518">
    <property type="entry name" value="Phase 1 flagellin"/>
    <property type="match status" value="1"/>
</dbReference>
<evidence type="ECO:0000313" key="11">
    <source>
        <dbReference type="EMBL" id="MDZ5471952.1"/>
    </source>
</evidence>
<gene>
    <name evidence="11" type="primary">flgK</name>
    <name evidence="11" type="ORF">SM124_09350</name>
</gene>
<dbReference type="InterPro" id="IPR002371">
    <property type="entry name" value="FlgK"/>
</dbReference>
<evidence type="ECO:0000256" key="2">
    <source>
        <dbReference type="ARBA" id="ARBA00004613"/>
    </source>
</evidence>
<evidence type="ECO:0000256" key="5">
    <source>
        <dbReference type="ARBA" id="ARBA00022525"/>
    </source>
</evidence>
<organism evidence="11 12">
    <name type="scientific">Robertmurraya mangrovi</name>
    <dbReference type="NCBI Taxonomy" id="3098077"/>
    <lineage>
        <taxon>Bacteria</taxon>
        <taxon>Bacillati</taxon>
        <taxon>Bacillota</taxon>
        <taxon>Bacilli</taxon>
        <taxon>Bacillales</taxon>
        <taxon>Bacillaceae</taxon>
        <taxon>Robertmurraya</taxon>
    </lineage>
</organism>
<feature type="domain" description="Flagellar basal-body/hook protein C-terminal" evidence="9">
    <location>
        <begin position="627"/>
        <end position="670"/>
    </location>
</feature>
<keyword evidence="7" id="KW-0175">Coiled coil</keyword>
<dbReference type="PRINTS" id="PR01005">
    <property type="entry name" value="FLGHOOKAP1"/>
</dbReference>
<comment type="caution">
    <text evidence="11">The sequence shown here is derived from an EMBL/GenBank/DDBJ whole genome shotgun (WGS) entry which is preliminary data.</text>
</comment>
<dbReference type="RefSeq" id="WP_322446240.1">
    <property type="nucleotide sequence ID" value="NZ_JAXOFX010000004.1"/>
</dbReference>
<dbReference type="PANTHER" id="PTHR30033">
    <property type="entry name" value="FLAGELLAR HOOK-ASSOCIATED PROTEIN 1"/>
    <property type="match status" value="1"/>
</dbReference>
<dbReference type="Pfam" id="PF00460">
    <property type="entry name" value="Flg_bb_rod"/>
    <property type="match status" value="1"/>
</dbReference>